<evidence type="ECO:0000256" key="2">
    <source>
        <dbReference type="ARBA" id="ARBA00022670"/>
    </source>
</evidence>
<keyword evidence="9" id="KW-1185">Reference proteome</keyword>
<dbReference type="InterPro" id="IPR029058">
    <property type="entry name" value="AB_hydrolase_fold"/>
</dbReference>
<dbReference type="InterPro" id="IPR001375">
    <property type="entry name" value="Peptidase_S9_cat"/>
</dbReference>
<evidence type="ECO:0000313" key="8">
    <source>
        <dbReference type="EMBL" id="MFD0915899.1"/>
    </source>
</evidence>
<evidence type="ECO:0000256" key="4">
    <source>
        <dbReference type="ARBA" id="ARBA00022825"/>
    </source>
</evidence>
<dbReference type="InterPro" id="IPR023302">
    <property type="entry name" value="Pept_S9A_N"/>
</dbReference>
<feature type="domain" description="Peptidase S9A N-terminal" evidence="7">
    <location>
        <begin position="10"/>
        <end position="415"/>
    </location>
</feature>
<dbReference type="Pfam" id="PF02897">
    <property type="entry name" value="Peptidase_S9_N"/>
    <property type="match status" value="1"/>
</dbReference>
<evidence type="ECO:0000259" key="6">
    <source>
        <dbReference type="Pfam" id="PF00326"/>
    </source>
</evidence>
<evidence type="ECO:0000256" key="5">
    <source>
        <dbReference type="SAM" id="MobiDB-lite"/>
    </source>
</evidence>
<evidence type="ECO:0000259" key="7">
    <source>
        <dbReference type="Pfam" id="PF02897"/>
    </source>
</evidence>
<dbReference type="RefSeq" id="WP_377211741.1">
    <property type="nucleotide sequence ID" value="NZ_JBHTJV010000003.1"/>
</dbReference>
<reference evidence="9" key="1">
    <citation type="journal article" date="2019" name="Int. J. Syst. Evol. Microbiol.">
        <title>The Global Catalogue of Microorganisms (GCM) 10K type strain sequencing project: providing services to taxonomists for standard genome sequencing and annotation.</title>
        <authorList>
            <consortium name="The Broad Institute Genomics Platform"/>
            <consortium name="The Broad Institute Genome Sequencing Center for Infectious Disease"/>
            <person name="Wu L."/>
            <person name="Ma J."/>
        </authorList>
    </citation>
    <scope>NUCLEOTIDE SEQUENCE [LARGE SCALE GENOMIC DNA]</scope>
    <source>
        <strain evidence="9">CCUG 60023</strain>
    </source>
</reference>
<dbReference type="SUPFAM" id="SSF50993">
    <property type="entry name" value="Peptidase/esterase 'gauge' domain"/>
    <property type="match status" value="1"/>
</dbReference>
<comment type="caution">
    <text evidence="8">The sequence shown here is derived from an EMBL/GenBank/DDBJ whole genome shotgun (WGS) entry which is preliminary data.</text>
</comment>
<dbReference type="InterPro" id="IPR002470">
    <property type="entry name" value="Peptidase_S9A"/>
</dbReference>
<name>A0ABW3FGJ3_9HYPH</name>
<dbReference type="Gene3D" id="2.130.10.120">
    <property type="entry name" value="Prolyl oligopeptidase, N-terminal domain"/>
    <property type="match status" value="1"/>
</dbReference>
<dbReference type="Proteomes" id="UP001597101">
    <property type="component" value="Unassembled WGS sequence"/>
</dbReference>
<feature type="domain" description="Peptidase S9 prolyl oligopeptidase catalytic" evidence="6">
    <location>
        <begin position="476"/>
        <end position="692"/>
    </location>
</feature>
<dbReference type="InterPro" id="IPR051543">
    <property type="entry name" value="Serine_Peptidase_S9A"/>
</dbReference>
<dbReference type="Pfam" id="PF00326">
    <property type="entry name" value="Peptidase_S9"/>
    <property type="match status" value="1"/>
</dbReference>
<sequence>MPFDLSKATPPVAEKRPVEDTRHGITRTDDYAWLKADNWQDVMRDPSVLSQDIRGWLEGENAYFEAMMDDTKKLQDALFEELKGRIKQDDSSVPTKDGPYAYQSRYEEGKEYPLFVRMPRDGGEETVLFDGPKEASGKDYFALGHMEHSTNHNKLAWSVDENGSEYYHMRLRGLADGKDSDDLIRDVGSFAWAADSERYLYVKVDDKMRPSKVFGCAPGEEPKLIYAEEDPRFYVGLDVSLDGKTIEIATGQNDEDEVRLVPADDPFAEPVLVSPRRPGHEYSVIPAGDTLYIVTNSGGAENFRIMTAPLNAPQEKHWKELIPHRAAVKLASVIVFKNHMVRLEVENALPRIVVRELASGDEHTIDFDEEAYSLGISSGYEFDTTTLRFTYSSPSTPGQVWDYDLISRERTLRKTQEIPSGHDPKNYVVRRLHAPAKDGELVPLTVLHHKDTPIDGTAPCLLYGYGSYGAGMSAGFSSHRLSLVNRGFVYCTAHIRGGDEKGRHWYEQTKKAGKMKTFTDFISSGRYLIDQGFTAEGRIVANGRSAGGLLMGAVANLAPELFAGIMAEVPFVDVLNTMLDDSLPLTPGEWSQWGNPIESEEEYKIIAAYSPYDNVREQAYPAMYVSSGLTDPRVQYWEPSKWVAKLRDVTKGETPIILKTNMGSGHFGKTGRFAYLEEVAQVYAFALKAVGKA</sequence>
<dbReference type="PANTHER" id="PTHR11757:SF19">
    <property type="entry name" value="PROLYL ENDOPEPTIDASE-LIKE"/>
    <property type="match status" value="1"/>
</dbReference>
<comment type="similarity">
    <text evidence="1">Belongs to the peptidase S9A family.</text>
</comment>
<protein>
    <submittedName>
        <fullName evidence="8">S9 family peptidase</fullName>
    </submittedName>
</protein>
<dbReference type="SUPFAM" id="SSF53474">
    <property type="entry name" value="alpha/beta-Hydrolases"/>
    <property type="match status" value="1"/>
</dbReference>
<keyword evidence="3" id="KW-0378">Hydrolase</keyword>
<organism evidence="8 9">
    <name type="scientific">Pseudahrensia aquimaris</name>
    <dbReference type="NCBI Taxonomy" id="744461"/>
    <lineage>
        <taxon>Bacteria</taxon>
        <taxon>Pseudomonadati</taxon>
        <taxon>Pseudomonadota</taxon>
        <taxon>Alphaproteobacteria</taxon>
        <taxon>Hyphomicrobiales</taxon>
        <taxon>Ahrensiaceae</taxon>
        <taxon>Pseudahrensia</taxon>
    </lineage>
</organism>
<dbReference type="Gene3D" id="3.40.50.1820">
    <property type="entry name" value="alpha/beta hydrolase"/>
    <property type="match status" value="1"/>
</dbReference>
<dbReference type="PRINTS" id="PR00862">
    <property type="entry name" value="PROLIGOPTASE"/>
</dbReference>
<feature type="region of interest" description="Disordered" evidence="5">
    <location>
        <begin position="1"/>
        <end position="21"/>
    </location>
</feature>
<dbReference type="EMBL" id="JBHTJV010000003">
    <property type="protein sequence ID" value="MFD0915899.1"/>
    <property type="molecule type" value="Genomic_DNA"/>
</dbReference>
<keyword evidence="4" id="KW-0720">Serine protease</keyword>
<gene>
    <name evidence="8" type="ORF">ACFQ14_05715</name>
</gene>
<keyword evidence="2" id="KW-0645">Protease</keyword>
<accession>A0ABW3FGJ3</accession>
<evidence type="ECO:0000313" key="9">
    <source>
        <dbReference type="Proteomes" id="UP001597101"/>
    </source>
</evidence>
<evidence type="ECO:0000256" key="3">
    <source>
        <dbReference type="ARBA" id="ARBA00022801"/>
    </source>
</evidence>
<evidence type="ECO:0000256" key="1">
    <source>
        <dbReference type="ARBA" id="ARBA00005228"/>
    </source>
</evidence>
<dbReference type="PANTHER" id="PTHR11757">
    <property type="entry name" value="PROTEASE FAMILY S9A OLIGOPEPTIDASE"/>
    <property type="match status" value="1"/>
</dbReference>
<proteinExistence type="inferred from homology"/>